<protein>
    <recommendedName>
        <fullName evidence="5">Segregation and condensation protein B</fullName>
    </recommendedName>
</protein>
<evidence type="ECO:0000256" key="2">
    <source>
        <dbReference type="ARBA" id="ARBA00022618"/>
    </source>
</evidence>
<proteinExistence type="inferred from homology"/>
<evidence type="ECO:0000256" key="1">
    <source>
        <dbReference type="ARBA" id="ARBA00022490"/>
    </source>
</evidence>
<reference evidence="6" key="1">
    <citation type="submission" date="2023-07" db="EMBL/GenBank/DDBJ databases">
        <title>Fictibacillus sp. isolated from freshwater pond.</title>
        <authorList>
            <person name="Kirdat K."/>
            <person name="Bhat A."/>
            <person name="Mourya A."/>
            <person name="Yadav A."/>
        </authorList>
    </citation>
    <scope>NUCLEOTIDE SEQUENCE</scope>
    <source>
        <strain evidence="6">NE201</strain>
    </source>
</reference>
<keyword evidence="1 5" id="KW-0963">Cytoplasm</keyword>
<comment type="similarity">
    <text evidence="5">Belongs to the ScpB family.</text>
</comment>
<evidence type="ECO:0000313" key="7">
    <source>
        <dbReference type="Proteomes" id="UP001172721"/>
    </source>
</evidence>
<keyword evidence="3 5" id="KW-0159">Chromosome partition</keyword>
<comment type="caution">
    <text evidence="6">The sequence shown here is derived from an EMBL/GenBank/DDBJ whole genome shotgun (WGS) entry which is preliminary data.</text>
</comment>
<organism evidence="6 7">
    <name type="scientific">Fictibacillus fluitans</name>
    <dbReference type="NCBI Taxonomy" id="3058422"/>
    <lineage>
        <taxon>Bacteria</taxon>
        <taxon>Bacillati</taxon>
        <taxon>Bacillota</taxon>
        <taxon>Bacilli</taxon>
        <taxon>Bacillales</taxon>
        <taxon>Fictibacillaceae</taxon>
        <taxon>Fictibacillus</taxon>
    </lineage>
</organism>
<accession>A0ABT8I2T1</accession>
<dbReference type="InterPro" id="IPR005234">
    <property type="entry name" value="ScpB_csome_segregation"/>
</dbReference>
<dbReference type="Pfam" id="PF04079">
    <property type="entry name" value="SMC_ScpB"/>
    <property type="match status" value="1"/>
</dbReference>
<dbReference type="PANTHER" id="PTHR34298:SF2">
    <property type="entry name" value="SEGREGATION AND CONDENSATION PROTEIN B"/>
    <property type="match status" value="1"/>
</dbReference>
<keyword evidence="4 5" id="KW-0131">Cell cycle</keyword>
<name>A0ABT8I2T1_9BACL</name>
<dbReference type="InterPro" id="IPR036388">
    <property type="entry name" value="WH-like_DNA-bd_sf"/>
</dbReference>
<dbReference type="EMBL" id="JAUHTR010000021">
    <property type="protein sequence ID" value="MDN4527334.1"/>
    <property type="molecule type" value="Genomic_DNA"/>
</dbReference>
<evidence type="ECO:0000256" key="3">
    <source>
        <dbReference type="ARBA" id="ARBA00022829"/>
    </source>
</evidence>
<dbReference type="InterPro" id="IPR036390">
    <property type="entry name" value="WH_DNA-bd_sf"/>
</dbReference>
<evidence type="ECO:0000256" key="5">
    <source>
        <dbReference type="HAMAP-Rule" id="MF_01804"/>
    </source>
</evidence>
<comment type="function">
    <text evidence="5">Participates in chromosomal partition during cell division. May act via the formation of a condensin-like complex containing Smc and ScpA that pull DNA away from mid-cell into both cell halves.</text>
</comment>
<dbReference type="NCBIfam" id="TIGR00281">
    <property type="entry name" value="SMC-Scp complex subunit ScpB"/>
    <property type="match status" value="1"/>
</dbReference>
<dbReference type="Proteomes" id="UP001172721">
    <property type="component" value="Unassembled WGS sequence"/>
</dbReference>
<comment type="subunit">
    <text evidence="5">Homodimer. Homodimerization may be required to stabilize the binding of ScpA to the Smc head domains. Component of a cohesin-like complex composed of ScpA, ScpB and the Smc homodimer, in which ScpA and ScpB bind to the head domain of Smc. The presence of the three proteins is required for the association of the complex with DNA.</text>
</comment>
<dbReference type="PANTHER" id="PTHR34298">
    <property type="entry name" value="SEGREGATION AND CONDENSATION PROTEIN B"/>
    <property type="match status" value="1"/>
</dbReference>
<dbReference type="HAMAP" id="MF_01804">
    <property type="entry name" value="ScpB"/>
    <property type="match status" value="1"/>
</dbReference>
<comment type="subcellular location">
    <subcellularLocation>
        <location evidence="5">Cytoplasm</location>
    </subcellularLocation>
    <text evidence="5">Associated with two foci at the outer edges of the nucleoid region in young cells, and at four foci within both cell halves in older cells.</text>
</comment>
<dbReference type="RefSeq" id="WP_301168323.1">
    <property type="nucleotide sequence ID" value="NZ_JAUHTR010000021.1"/>
</dbReference>
<keyword evidence="7" id="KW-1185">Reference proteome</keyword>
<keyword evidence="2 5" id="KW-0132">Cell division</keyword>
<evidence type="ECO:0000256" key="4">
    <source>
        <dbReference type="ARBA" id="ARBA00023306"/>
    </source>
</evidence>
<dbReference type="SUPFAM" id="SSF46785">
    <property type="entry name" value="Winged helix' DNA-binding domain"/>
    <property type="match status" value="2"/>
</dbReference>
<sequence>MNQSAEQKAVIEGLIFVSGEEGIDKKQMADVLQVGMPEVESLLDDLLNDYRSGPRGMEIIEIAGSFQFVTKREHAAYYERLVAAPSHTSLSQAALETLAIIAYKQPITRAEIEEVRGVKTEKPLQTLSSKGLITEKGRAEGTGRAILYGTTKSFLEHFGLKSIEELPPLPEQLEDSSIEEEADLFFSKFQETMDE</sequence>
<evidence type="ECO:0000313" key="6">
    <source>
        <dbReference type="EMBL" id="MDN4527334.1"/>
    </source>
</evidence>
<dbReference type="Gene3D" id="1.10.10.10">
    <property type="entry name" value="Winged helix-like DNA-binding domain superfamily/Winged helix DNA-binding domain"/>
    <property type="match status" value="2"/>
</dbReference>
<gene>
    <name evidence="5 6" type="primary">scpB</name>
    <name evidence="6" type="ORF">QYB97_22925</name>
</gene>
<dbReference type="PIRSF" id="PIRSF019345">
    <property type="entry name" value="ScpB"/>
    <property type="match status" value="1"/>
</dbReference>